<dbReference type="InterPro" id="IPR029045">
    <property type="entry name" value="ClpP/crotonase-like_dom_sf"/>
</dbReference>
<organism evidence="3 4">
    <name type="scientific">Pseudohalioglobus lutimaris</name>
    <dbReference type="NCBI Taxonomy" id="1737061"/>
    <lineage>
        <taxon>Bacteria</taxon>
        <taxon>Pseudomonadati</taxon>
        <taxon>Pseudomonadota</taxon>
        <taxon>Gammaproteobacteria</taxon>
        <taxon>Cellvibrionales</taxon>
        <taxon>Halieaceae</taxon>
        <taxon>Pseudohalioglobus</taxon>
    </lineage>
</organism>
<dbReference type="InterPro" id="IPR011762">
    <property type="entry name" value="COA_CT_N"/>
</dbReference>
<dbReference type="Pfam" id="PF01039">
    <property type="entry name" value="Carboxyl_trans"/>
    <property type="match status" value="1"/>
</dbReference>
<comment type="caution">
    <text evidence="3">The sequence shown here is derived from an EMBL/GenBank/DDBJ whole genome shotgun (WGS) entry which is preliminary data.</text>
</comment>
<dbReference type="RefSeq" id="WP_076001414.1">
    <property type="nucleotide sequence ID" value="NZ_PKUS01000044.1"/>
</dbReference>
<sequence length="577" mass="63081">MTTESSNDLIASLENPFAEKQEREFRVPGQVDSKPGLYEKALKHGWELQQRPYTAAGVKSTQRQHQKHRMTIWERIECLADEAPTVLYQNWGPNLDGASLVTALIKVNGRDVALYGHDFTVRAGSMDATNGEKLARLFEFAAKRKIPVVGLNDSAGAYIPAGVGGLDGYADAFTALRKISGVVPSIMCMFGFNAGGGSYLPRQGSFLIQPNETFFGLTGPGVVKSVLGEDVTPDELGGPRVHSQSGVTDFVVPDEVAALRKVRALLAYLPSYNGEQAPHQPSSDPVSRKTWDIDILLKKAFNSPTGFNTPVDISILIQQLCDHGDFLEIQPERARNTITALGRLGGNVVGFVANNSSVASGQIDIDAAYKNARFIRFCNLYNIPIIFLEDTTGFLPGKEQESRGIVQAGRAMLDSIVDLRTPRFLVLVRNAFGGAYASYNNYPTGADFVVALPTTRVAVMGPAGVEYVYKDELKKIRGAVKDRIARETDAQKAAGLDDSAAKAAAEQLVGDWVKAEEVLLAQRYEQELMNPDEALSLGSISQIVMPSDLRQVLAEHMDFCLRHYEPTPLQSVQREFH</sequence>
<name>A0A2N5WXB1_9GAMM</name>
<dbReference type="InterPro" id="IPR051047">
    <property type="entry name" value="AccD/PCCB"/>
</dbReference>
<dbReference type="PANTHER" id="PTHR43842">
    <property type="entry name" value="PROPIONYL-COA CARBOXYLASE BETA CHAIN"/>
    <property type="match status" value="1"/>
</dbReference>
<gene>
    <name evidence="3" type="ORF">C0039_19610</name>
</gene>
<dbReference type="EMBL" id="PKUS01000044">
    <property type="protein sequence ID" value="PLW66875.1"/>
    <property type="molecule type" value="Genomic_DNA"/>
</dbReference>
<evidence type="ECO:0000259" key="2">
    <source>
        <dbReference type="PROSITE" id="PS50989"/>
    </source>
</evidence>
<dbReference type="InterPro" id="IPR034733">
    <property type="entry name" value="AcCoA_carboxyl_beta"/>
</dbReference>
<feature type="domain" description="CoA carboxyltransferase C-terminal" evidence="2">
    <location>
        <begin position="292"/>
        <end position="571"/>
    </location>
</feature>
<dbReference type="InterPro" id="IPR011763">
    <property type="entry name" value="COA_CT_C"/>
</dbReference>
<dbReference type="GO" id="GO:0016740">
    <property type="term" value="F:transferase activity"/>
    <property type="evidence" value="ECO:0007669"/>
    <property type="project" value="UniProtKB-KW"/>
</dbReference>
<reference evidence="3 4" key="1">
    <citation type="submission" date="2018-01" db="EMBL/GenBank/DDBJ databases">
        <title>The draft genome sequence of Halioglobus lutimaris HF004.</title>
        <authorList>
            <person name="Du Z.-J."/>
            <person name="Shi M.-J."/>
        </authorList>
    </citation>
    <scope>NUCLEOTIDE SEQUENCE [LARGE SCALE GENOMIC DNA]</scope>
    <source>
        <strain evidence="3 4">HF004</strain>
    </source>
</reference>
<proteinExistence type="predicted"/>
<evidence type="ECO:0000313" key="4">
    <source>
        <dbReference type="Proteomes" id="UP000235005"/>
    </source>
</evidence>
<dbReference type="PROSITE" id="PS50989">
    <property type="entry name" value="COA_CT_CTER"/>
    <property type="match status" value="1"/>
</dbReference>
<accession>A0A2N5WXB1</accession>
<dbReference type="Proteomes" id="UP000235005">
    <property type="component" value="Unassembled WGS sequence"/>
</dbReference>
<dbReference type="Gene3D" id="3.90.226.10">
    <property type="entry name" value="2-enoyl-CoA Hydratase, Chain A, domain 1"/>
    <property type="match status" value="2"/>
</dbReference>
<dbReference type="OrthoDB" id="9803706at2"/>
<evidence type="ECO:0000259" key="1">
    <source>
        <dbReference type="PROSITE" id="PS50980"/>
    </source>
</evidence>
<keyword evidence="3" id="KW-0808">Transferase</keyword>
<dbReference type="PROSITE" id="PS50980">
    <property type="entry name" value="COA_CT_NTER"/>
    <property type="match status" value="1"/>
</dbReference>
<dbReference type="GO" id="GO:0004658">
    <property type="term" value="F:propionyl-CoA carboxylase activity"/>
    <property type="evidence" value="ECO:0007669"/>
    <property type="project" value="TreeGrafter"/>
</dbReference>
<feature type="domain" description="CoA carboxyltransferase N-terminal" evidence="1">
    <location>
        <begin position="30"/>
        <end position="281"/>
    </location>
</feature>
<dbReference type="AlphaFoldDB" id="A0A2N5WXB1"/>
<keyword evidence="4" id="KW-1185">Reference proteome</keyword>
<protein>
    <submittedName>
        <fullName evidence="3">Acetyl-CoA carboxylase carboxyltransferase subunit</fullName>
    </submittedName>
</protein>
<dbReference type="SUPFAM" id="SSF52096">
    <property type="entry name" value="ClpP/crotonase"/>
    <property type="match status" value="2"/>
</dbReference>
<dbReference type="PANTHER" id="PTHR43842:SF2">
    <property type="entry name" value="PROPIONYL-COA CARBOXYLASE BETA CHAIN, MITOCHONDRIAL"/>
    <property type="match status" value="1"/>
</dbReference>
<evidence type="ECO:0000313" key="3">
    <source>
        <dbReference type="EMBL" id="PLW66875.1"/>
    </source>
</evidence>